<evidence type="ECO:0000256" key="5">
    <source>
        <dbReference type="ARBA" id="ARBA00022880"/>
    </source>
</evidence>
<dbReference type="HAMAP" id="MF_01159">
    <property type="entry name" value="YabA"/>
    <property type="match status" value="1"/>
</dbReference>
<keyword evidence="5 6" id="KW-0236">DNA replication inhibitor</keyword>
<evidence type="ECO:0000256" key="3">
    <source>
        <dbReference type="ARBA" id="ARBA00022723"/>
    </source>
</evidence>
<dbReference type="EMBL" id="JBEPLN010000031">
    <property type="protein sequence ID" value="MET3634921.1"/>
    <property type="molecule type" value="Genomic_DNA"/>
</dbReference>
<evidence type="ECO:0000313" key="8">
    <source>
        <dbReference type="EMBL" id="MET3634921.1"/>
    </source>
</evidence>
<evidence type="ECO:0000256" key="1">
    <source>
        <dbReference type="ARBA" id="ARBA00022490"/>
    </source>
</evidence>
<protein>
    <recommendedName>
        <fullName evidence="6">Replication initiation control protein YabA</fullName>
    </recommendedName>
</protein>
<accession>A0ABV2JJL2</accession>
<keyword evidence="4 6" id="KW-0862">Zinc</keyword>
<evidence type="ECO:0000256" key="2">
    <source>
        <dbReference type="ARBA" id="ARBA00022705"/>
    </source>
</evidence>
<reference evidence="8 9" key="1">
    <citation type="submission" date="2024-06" db="EMBL/GenBank/DDBJ databases">
        <title>Genomic Encyclopedia of Type Strains, Phase IV (KMG-IV): sequencing the most valuable type-strain genomes for metagenomic binning, comparative biology and taxonomic classification.</title>
        <authorList>
            <person name="Goeker M."/>
        </authorList>
    </citation>
    <scope>NUCLEOTIDE SEQUENCE [LARGE SCALE GENOMIC DNA]</scope>
    <source>
        <strain evidence="8 9">DSM 28302</strain>
    </source>
</reference>
<evidence type="ECO:0000313" key="9">
    <source>
        <dbReference type="Proteomes" id="UP001549037"/>
    </source>
</evidence>
<keyword evidence="7" id="KW-0175">Coiled coil</keyword>
<comment type="cofactor">
    <cofactor evidence="6">
        <name>Zn(2+)</name>
        <dbReference type="ChEBI" id="CHEBI:29105"/>
    </cofactor>
    <text evidence="6">Binds 1 zinc ion per subunit.</text>
</comment>
<proteinExistence type="inferred from homology"/>
<keyword evidence="9" id="KW-1185">Reference proteome</keyword>
<sequence>MDKKDLFDFFDGFSLTLAKNLEEIEDIKKYIQDLVEENTTLRLENNKLRERLAQIQETKPGKSLFQGREHLEGIYEDGFHICNDAYGQRRESEEDCMMCTELLFRE</sequence>
<comment type="similarity">
    <text evidence="6">Belongs to the YabA family.</text>
</comment>
<name>A0ABV2JJL2_9STRE</name>
<comment type="subcellular location">
    <subcellularLocation>
        <location evidence="6">Cytoplasm</location>
        <location evidence="6">Nucleoid</location>
    </subcellularLocation>
    <text evidence="6">Localizes in tight foci, which correspond to the replisome at mid-cell throughout the cell cycle.</text>
</comment>
<evidence type="ECO:0000256" key="4">
    <source>
        <dbReference type="ARBA" id="ARBA00022833"/>
    </source>
</evidence>
<comment type="caution">
    <text evidence="8">The sequence shown here is derived from an EMBL/GenBank/DDBJ whole genome shotgun (WGS) entry which is preliminary data.</text>
</comment>
<keyword evidence="2 6" id="KW-0235">DNA replication</keyword>
<comment type="subunit">
    <text evidence="6">Homotetramer. Interacts with both DnaA and DnaN, acting as a bridge between these two proteins.</text>
</comment>
<feature type="binding site" evidence="6">
    <location>
        <position position="99"/>
    </location>
    <ligand>
        <name>Zn(2+)</name>
        <dbReference type="ChEBI" id="CHEBI:29105"/>
    </ligand>
</feature>
<organism evidence="8 9">
    <name type="scientific">Streptococcus porcorum</name>
    <dbReference type="NCBI Taxonomy" id="701526"/>
    <lineage>
        <taxon>Bacteria</taxon>
        <taxon>Bacillati</taxon>
        <taxon>Bacillota</taxon>
        <taxon>Bacilli</taxon>
        <taxon>Lactobacillales</taxon>
        <taxon>Streptococcaceae</taxon>
        <taxon>Streptococcus</taxon>
    </lineage>
</organism>
<feature type="coiled-coil region" evidence="7">
    <location>
        <begin position="17"/>
        <end position="58"/>
    </location>
</feature>
<feature type="binding site" evidence="6">
    <location>
        <position position="80"/>
    </location>
    <ligand>
        <name>Zn(2+)</name>
        <dbReference type="ChEBI" id="CHEBI:29105"/>
    </ligand>
</feature>
<feature type="binding site" evidence="6">
    <location>
        <position position="82"/>
    </location>
    <ligand>
        <name>Zn(2+)</name>
        <dbReference type="ChEBI" id="CHEBI:29105"/>
    </ligand>
</feature>
<comment type="function">
    <text evidence="6">Involved in control of chromosome replication initiation. Inhibits the cooperative binding of DnaA to the oriC region, thus negatively regulating initiation of chromosome replication. Inhibits the ability of DnaA-ATP to form a helix on DNA; does not disassemble preformed DnaA-DNA helices. Decreases the residence time of DnaA on the chromosome at its binding sites (oriC, replication forks and promoter-binding sites). Tethers DnaA to the replication machinery via the DNA polymerase beta sliding clamp subunit (dnaN). Associates with oriC and other DnaA targets on the chromosome in a DnaA-dependent manner.</text>
</comment>
<dbReference type="NCBIfam" id="NF009640">
    <property type="entry name" value="PRK13169.1-1"/>
    <property type="match status" value="1"/>
</dbReference>
<dbReference type="PIRSF" id="PIRSF021439">
    <property type="entry name" value="DUF972"/>
    <property type="match status" value="1"/>
</dbReference>
<evidence type="ECO:0000256" key="6">
    <source>
        <dbReference type="HAMAP-Rule" id="MF_01159"/>
    </source>
</evidence>
<dbReference type="InterPro" id="IPR010377">
    <property type="entry name" value="YabA"/>
</dbReference>
<keyword evidence="1 6" id="KW-0963">Cytoplasm</keyword>
<gene>
    <name evidence="6" type="primary">yabA</name>
    <name evidence="8" type="ORF">ABID28_001582</name>
</gene>
<feature type="binding site" evidence="6">
    <location>
        <position position="96"/>
    </location>
    <ligand>
        <name>Zn(2+)</name>
        <dbReference type="ChEBI" id="CHEBI:29105"/>
    </ligand>
</feature>
<keyword evidence="3 6" id="KW-0479">Metal-binding</keyword>
<dbReference type="Pfam" id="PF06156">
    <property type="entry name" value="YabA"/>
    <property type="match status" value="1"/>
</dbReference>
<dbReference type="RefSeq" id="WP_354369650.1">
    <property type="nucleotide sequence ID" value="NZ_JBEPLN010000031.1"/>
</dbReference>
<evidence type="ECO:0000256" key="7">
    <source>
        <dbReference type="SAM" id="Coils"/>
    </source>
</evidence>
<dbReference type="Proteomes" id="UP001549037">
    <property type="component" value="Unassembled WGS sequence"/>
</dbReference>